<evidence type="ECO:0000256" key="3">
    <source>
        <dbReference type="SAM" id="Coils"/>
    </source>
</evidence>
<dbReference type="InterPro" id="IPR049730">
    <property type="entry name" value="SNF2/RAD54-like_C"/>
</dbReference>
<dbReference type="InterPro" id="IPR013663">
    <property type="entry name" value="Helicase_SWF/SNF/SWI_bac"/>
</dbReference>
<dbReference type="EMBL" id="CALBWS010000015">
    <property type="protein sequence ID" value="CAH2715312.1"/>
    <property type="molecule type" value="Genomic_DNA"/>
</dbReference>
<keyword evidence="8" id="KW-1185">Reference proteome</keyword>
<dbReference type="SUPFAM" id="SSF52540">
    <property type="entry name" value="P-loop containing nucleoside triphosphate hydrolases"/>
    <property type="match status" value="2"/>
</dbReference>
<keyword evidence="2" id="KW-0862">Zinc</keyword>
<evidence type="ECO:0000259" key="5">
    <source>
        <dbReference type="PROSITE" id="PS51192"/>
    </source>
</evidence>
<organism evidence="7 8">
    <name type="scientific">Neobacillus rhizosphaerae</name>
    <dbReference type="NCBI Taxonomy" id="2880965"/>
    <lineage>
        <taxon>Bacteria</taxon>
        <taxon>Bacillati</taxon>
        <taxon>Bacillota</taxon>
        <taxon>Bacilli</taxon>
        <taxon>Bacillales</taxon>
        <taxon>Bacillaceae</taxon>
        <taxon>Neobacillus</taxon>
    </lineage>
</organism>
<dbReference type="InterPro" id="IPR014001">
    <property type="entry name" value="Helicase_ATP-bd"/>
</dbReference>
<dbReference type="InterPro" id="IPR001650">
    <property type="entry name" value="Helicase_C-like"/>
</dbReference>
<feature type="domain" description="SWIM-type" evidence="4">
    <location>
        <begin position="51"/>
        <end position="90"/>
    </location>
</feature>
<dbReference type="PROSITE" id="PS51192">
    <property type="entry name" value="HELICASE_ATP_BIND_1"/>
    <property type="match status" value="1"/>
</dbReference>
<keyword evidence="2" id="KW-0863">Zinc-finger</keyword>
<dbReference type="RefSeq" id="WP_248735596.1">
    <property type="nucleotide sequence ID" value="NZ_CALBWS010000015.1"/>
</dbReference>
<comment type="caution">
    <text evidence="7">The sequence shown here is derived from an EMBL/GenBank/DDBJ whole genome shotgun (WGS) entry which is preliminary data.</text>
</comment>
<proteinExistence type="predicted"/>
<dbReference type="Pfam" id="PF00176">
    <property type="entry name" value="SNF2-rel_dom"/>
    <property type="match status" value="1"/>
</dbReference>
<dbReference type="Gene3D" id="3.40.50.300">
    <property type="entry name" value="P-loop containing nucleotide triphosphate hydrolases"/>
    <property type="match status" value="1"/>
</dbReference>
<keyword evidence="3" id="KW-0175">Coiled coil</keyword>
<dbReference type="SMART" id="SM00487">
    <property type="entry name" value="DEXDc"/>
    <property type="match status" value="1"/>
</dbReference>
<evidence type="ECO:0000259" key="6">
    <source>
        <dbReference type="PROSITE" id="PS51194"/>
    </source>
</evidence>
<reference evidence="7" key="1">
    <citation type="submission" date="2022-04" db="EMBL/GenBank/DDBJ databases">
        <authorList>
            <person name="Criscuolo A."/>
        </authorList>
    </citation>
    <scope>NUCLEOTIDE SEQUENCE</scope>
    <source>
        <strain evidence="7">CIP111895</strain>
    </source>
</reference>
<dbReference type="Gene3D" id="3.40.50.10810">
    <property type="entry name" value="Tandem AAA-ATPase domain"/>
    <property type="match status" value="1"/>
</dbReference>
<dbReference type="Proteomes" id="UP000838308">
    <property type="component" value="Unassembled WGS sequence"/>
</dbReference>
<protein>
    <submittedName>
        <fullName evidence="7">RNA polymerase-associated protein RapA</fullName>
        <ecNumber evidence="7">3.6.4.-</ecNumber>
    </submittedName>
</protein>
<dbReference type="CDD" id="cd18793">
    <property type="entry name" value="SF2_C_SNF"/>
    <property type="match status" value="1"/>
</dbReference>
<dbReference type="InterPro" id="IPR027417">
    <property type="entry name" value="P-loop_NTPase"/>
</dbReference>
<evidence type="ECO:0000256" key="2">
    <source>
        <dbReference type="PROSITE-ProRule" id="PRU00325"/>
    </source>
</evidence>
<dbReference type="InterPro" id="IPR007527">
    <property type="entry name" value="Znf_SWIM"/>
</dbReference>
<gene>
    <name evidence="7" type="primary">rapA_2</name>
    <name evidence="7" type="ORF">BACCIP111895_02496</name>
</gene>
<dbReference type="PROSITE" id="PS50966">
    <property type="entry name" value="ZF_SWIM"/>
    <property type="match status" value="1"/>
</dbReference>
<evidence type="ECO:0000313" key="8">
    <source>
        <dbReference type="Proteomes" id="UP000838308"/>
    </source>
</evidence>
<dbReference type="GO" id="GO:0016787">
    <property type="term" value="F:hydrolase activity"/>
    <property type="evidence" value="ECO:0007669"/>
    <property type="project" value="UniProtKB-KW"/>
</dbReference>
<feature type="coiled-coil region" evidence="3">
    <location>
        <begin position="1020"/>
        <end position="1047"/>
    </location>
</feature>
<evidence type="ECO:0000313" key="7">
    <source>
        <dbReference type="EMBL" id="CAH2715312.1"/>
    </source>
</evidence>
<dbReference type="Pfam" id="PF04434">
    <property type="entry name" value="SWIM"/>
    <property type="match status" value="1"/>
</dbReference>
<dbReference type="Pfam" id="PF00271">
    <property type="entry name" value="Helicase_C"/>
    <property type="match status" value="1"/>
</dbReference>
<dbReference type="Pfam" id="PF08455">
    <property type="entry name" value="SNF2_assoc"/>
    <property type="match status" value="1"/>
</dbReference>
<evidence type="ECO:0000256" key="1">
    <source>
        <dbReference type="ARBA" id="ARBA00022801"/>
    </source>
</evidence>
<feature type="domain" description="Helicase C-terminal" evidence="6">
    <location>
        <begin position="896"/>
        <end position="1049"/>
    </location>
</feature>
<sequence>MNITLNPKIIQQMCGKVSFKRGDYFYRTNKVIFDQYLSDRCQATVIGEEEFRVTIEKDAHEDIRTECSCPKLASFDKDCQHIAAVLLAIYDHQRQGTIPTVSPSNNQELTEGLRTLFTDQPHRSSGHQLHFEKRKVLDVEFTCKPVAIGTGRYIFGIEMNLVSTKVENIRVFLERVREGNLCQLSPSFTYDPSLQCFQTATDAVIQQLIQVIRDEKVYGDVLPDKDHHQRLLFPSSSWERLLPLLLKAPGVKLEYDGQTFTGLDVSDDSLPLQFDFTETEDKGYQLTVKGFHRMVVLDSYRSVLYEGKLIQLESQDCKRLSDLQRMLDASGTNQIPIPKEQIYFFLEKVAQGLKKIGKVHIAESLTKQFMKTPLVAKLYLDRVKNRLLAGLEFHYENMVIHPLERRDLPAGFMLIRDVEKEDEILQIMEDSSFAKNDGGYFLHNEELEYEFLYHVIPKLQTLVQIYATTAVRNRISRGNVRPQVRVKVKKERTNWLEFKFEMDGIPEKQIRDVLDALEEKRKYYRLPNGSLLSLQTREIEEIQRFLHSPLVQDKDIASGLDLPIEKSLQLLDSVDVSDAFKLEESFHQFLDHIRNPGRLEFEVPTSLENILKDYQKLGFKWMKTLAYYGFGGILADDMGLGKTIQSIAFIVSVLPEIRNEKLPVLVVCPSSLTYNWLSEMKRFAPTLQAVVIDGNKAERSKLLKEKTDIDVLITSYPLLRRDITFFAKLSFHSVFFDEAQAFKNPLTQTARAAKKLQSNNRFALTGTPVENSQEELWSIFHVVFPELFMGLKEYSKLSRKNIARRIRPFLLRRLKEDVLSELPEKIESLESVELLPEQKKLYAAYLAKLRHDTLKQLDKDTIRKNRIKILAGLTRLRQICCHPSLFVDGYKGSSAKFEQLLQIVEESKQSGRRVLIFSQFTKMLELIGRALTMKGLPYFYLDGQTPSEERVEICHRFNQGERDLFLISLKAGGTGLNLMSADTVILYDTWWNPAVEEQAADRAHRMGQKNVVQVIKLIAHGTIEEKMNELQDQKRHLIEEIIDSEEKIMSSLTEEDIRDILMI</sequence>
<dbReference type="EC" id="3.6.4.-" evidence="7"/>
<dbReference type="PANTHER" id="PTHR10799">
    <property type="entry name" value="SNF2/RAD54 HELICASE FAMILY"/>
    <property type="match status" value="1"/>
</dbReference>
<accession>A0ABM9ERS2</accession>
<dbReference type="InterPro" id="IPR000330">
    <property type="entry name" value="SNF2_N"/>
</dbReference>
<feature type="domain" description="Helicase ATP-binding" evidence="5">
    <location>
        <begin position="623"/>
        <end position="786"/>
    </location>
</feature>
<name>A0ABM9ERS2_9BACI</name>
<dbReference type="SMART" id="SM00490">
    <property type="entry name" value="HELICc"/>
    <property type="match status" value="1"/>
</dbReference>
<keyword evidence="2" id="KW-0479">Metal-binding</keyword>
<keyword evidence="1 7" id="KW-0378">Hydrolase</keyword>
<evidence type="ECO:0000259" key="4">
    <source>
        <dbReference type="PROSITE" id="PS50966"/>
    </source>
</evidence>
<dbReference type="InterPro" id="IPR038718">
    <property type="entry name" value="SNF2-like_sf"/>
</dbReference>
<dbReference type="PROSITE" id="PS51194">
    <property type="entry name" value="HELICASE_CTER"/>
    <property type="match status" value="1"/>
</dbReference>